<dbReference type="Proteomes" id="UP001202961">
    <property type="component" value="Unassembled WGS sequence"/>
</dbReference>
<keyword evidence="5" id="KW-1185">Reference proteome</keyword>
<proteinExistence type="predicted"/>
<dbReference type="PANTHER" id="PTHR34512">
    <property type="entry name" value="CELL SURFACE PROTEIN"/>
    <property type="match status" value="1"/>
</dbReference>
<evidence type="ECO:0000256" key="2">
    <source>
        <dbReference type="SAM" id="SignalP"/>
    </source>
</evidence>
<dbReference type="EMBL" id="JAMQBK010000001">
    <property type="protein sequence ID" value="MCM2369056.1"/>
    <property type="molecule type" value="Genomic_DNA"/>
</dbReference>
<comment type="caution">
    <text evidence="4">The sequence shown here is derived from an EMBL/GenBank/DDBJ whole genome shotgun (WGS) entry which is preliminary data.</text>
</comment>
<dbReference type="InterPro" id="IPR011047">
    <property type="entry name" value="Quinoprotein_ADH-like_sf"/>
</dbReference>
<dbReference type="InterPro" id="IPR015943">
    <property type="entry name" value="WD40/YVTN_repeat-like_dom_sf"/>
</dbReference>
<evidence type="ECO:0000256" key="1">
    <source>
        <dbReference type="SAM" id="MobiDB-lite"/>
    </source>
</evidence>
<accession>A0ABT0TX48</accession>
<evidence type="ECO:0000313" key="5">
    <source>
        <dbReference type="Proteomes" id="UP001202961"/>
    </source>
</evidence>
<feature type="chain" id="PRO_5045208275" evidence="2">
    <location>
        <begin position="29"/>
        <end position="459"/>
    </location>
</feature>
<evidence type="ECO:0000313" key="4">
    <source>
        <dbReference type="EMBL" id="MCM2369056.1"/>
    </source>
</evidence>
<dbReference type="PANTHER" id="PTHR34512:SF30">
    <property type="entry name" value="OUTER MEMBRANE PROTEIN ASSEMBLY FACTOR BAMB"/>
    <property type="match status" value="1"/>
</dbReference>
<dbReference type="InterPro" id="IPR018391">
    <property type="entry name" value="PQQ_b-propeller_rpt"/>
</dbReference>
<reference evidence="4 5" key="1">
    <citation type="journal article" date="2022" name="Syst. Appl. Microbiol.">
        <title>Rhodopirellula aestuarii sp. nov., a novel member of the genus Rhodopirellula isolated from brackish sediments collected in the Tagus River estuary, Portugal.</title>
        <authorList>
            <person name="Vitorino I.R."/>
            <person name="Klimek D."/>
            <person name="Calusinska M."/>
            <person name="Lobo-da-Cunha A."/>
            <person name="Vasconcelos V."/>
            <person name="Lage O.M."/>
        </authorList>
    </citation>
    <scope>NUCLEOTIDE SEQUENCE [LARGE SCALE GENOMIC DNA]</scope>
    <source>
        <strain evidence="4 5">ICT_H3.1</strain>
    </source>
</reference>
<feature type="domain" description="Pyrrolo-quinoline quinone repeat" evidence="3">
    <location>
        <begin position="138"/>
        <end position="351"/>
    </location>
</feature>
<dbReference type="Gene3D" id="2.130.10.10">
    <property type="entry name" value="YVTN repeat-like/Quinoprotein amine dehydrogenase"/>
    <property type="match status" value="1"/>
</dbReference>
<evidence type="ECO:0000259" key="3">
    <source>
        <dbReference type="Pfam" id="PF13360"/>
    </source>
</evidence>
<protein>
    <submittedName>
        <fullName evidence="4">PQQ-binding-like beta-propeller repeat protein</fullName>
    </submittedName>
</protein>
<dbReference type="Pfam" id="PF13360">
    <property type="entry name" value="PQQ_2"/>
    <property type="match status" value="1"/>
</dbReference>
<feature type="region of interest" description="Disordered" evidence="1">
    <location>
        <begin position="125"/>
        <end position="145"/>
    </location>
</feature>
<sequence>MNMFIVPGRLMAACLVAFSAMGTSSCFAVEATATRTRGVSSDTAETDQNVVWPQWRGPSQQGVSLDAELPVKWSEETALRVEIPGSGGSTPVVVGNTAFLTSGVDGKNMLFAIDLEEPRISWQVPMGSDRGNKHRKGSGSNPSPVTDGEHVVAYFRSGDLVCVNLSGEIVWQHNLQDKFGEDSLWWDLGSSPLLVDSMVVIPVMQTGPSYLVAFDVASGEMKWKTDRSTEAPEEAAQSYTTPLAVEINGESAIAVMGADNLTINRASDGKELARLGGFNPGGEKFFRSISSPVADGNLIFCPYSRGATLTAVDMEQLVAGKGKDAIVWFRDDVGSDVPTPAARDGVLYVVSDGKRDKGTVYALSQKTGETLWTVQLPRTRQSYSSSPLIAGDRLYVTGEDARTSVIAPLGGTESENGGKAELVSTNEVADTQEYTVSSPISLGDRLALRTKNFLYLIGN</sequence>
<feature type="signal peptide" evidence="2">
    <location>
        <begin position="1"/>
        <end position="28"/>
    </location>
</feature>
<gene>
    <name evidence="4" type="ORF">NB063_00310</name>
</gene>
<organism evidence="4 5">
    <name type="scientific">Aporhodopirellula aestuarii</name>
    <dbReference type="NCBI Taxonomy" id="2950107"/>
    <lineage>
        <taxon>Bacteria</taxon>
        <taxon>Pseudomonadati</taxon>
        <taxon>Planctomycetota</taxon>
        <taxon>Planctomycetia</taxon>
        <taxon>Pirellulales</taxon>
        <taxon>Pirellulaceae</taxon>
        <taxon>Aporhodopirellula</taxon>
    </lineage>
</organism>
<dbReference type="SUPFAM" id="SSF50998">
    <property type="entry name" value="Quinoprotein alcohol dehydrogenase-like"/>
    <property type="match status" value="1"/>
</dbReference>
<dbReference type="InterPro" id="IPR002372">
    <property type="entry name" value="PQQ_rpt_dom"/>
</dbReference>
<name>A0ABT0TX48_9BACT</name>
<keyword evidence="2" id="KW-0732">Signal</keyword>
<dbReference type="RefSeq" id="WP_250926727.1">
    <property type="nucleotide sequence ID" value="NZ_JAMQBK010000001.1"/>
</dbReference>
<dbReference type="SMART" id="SM00564">
    <property type="entry name" value="PQQ"/>
    <property type="match status" value="4"/>
</dbReference>